<keyword evidence="3" id="KW-1185">Reference proteome</keyword>
<dbReference type="EMBL" id="JAURUE010000002">
    <property type="protein sequence ID" value="MDP9613271.1"/>
    <property type="molecule type" value="Genomic_DNA"/>
</dbReference>
<dbReference type="Proteomes" id="UP001234880">
    <property type="component" value="Unassembled WGS sequence"/>
</dbReference>
<evidence type="ECO:0000256" key="1">
    <source>
        <dbReference type="SAM" id="MobiDB-lite"/>
    </source>
</evidence>
<evidence type="ECO:0000313" key="3">
    <source>
        <dbReference type="Proteomes" id="UP001234880"/>
    </source>
</evidence>
<organism evidence="2 3">
    <name type="scientific">Streptomyces demainii</name>
    <dbReference type="NCBI Taxonomy" id="588122"/>
    <lineage>
        <taxon>Bacteria</taxon>
        <taxon>Bacillati</taxon>
        <taxon>Actinomycetota</taxon>
        <taxon>Actinomycetes</taxon>
        <taxon>Kitasatosporales</taxon>
        <taxon>Streptomycetaceae</taxon>
        <taxon>Streptomyces</taxon>
    </lineage>
</organism>
<feature type="region of interest" description="Disordered" evidence="1">
    <location>
        <begin position="136"/>
        <end position="155"/>
    </location>
</feature>
<name>A0ABT9KXU9_9ACTN</name>
<sequence length="155" mass="15685">MPMVMEMAGSSTVISGSATGFSGSARVSPIMMSGMPATAQMSPGPATSAGLRVSASVISSSVIRTLETVPSRLIHATVCPFFSSPCSTLSSAIRPRKLSASRLVTWAWSGAVASYSGAGTVCRRVEKNGSRLSLSAGTVPSSGLVSEATPSRAQA</sequence>
<accession>A0ABT9KXU9</accession>
<reference evidence="2 3" key="1">
    <citation type="submission" date="2023-07" db="EMBL/GenBank/DDBJ databases">
        <title>Sequencing the genomes of 1000 actinobacteria strains.</title>
        <authorList>
            <person name="Klenk H.-P."/>
        </authorList>
    </citation>
    <scope>NUCLEOTIDE SEQUENCE [LARGE SCALE GENOMIC DNA]</scope>
    <source>
        <strain evidence="2 3">DSM 41600</strain>
    </source>
</reference>
<protein>
    <submittedName>
        <fullName evidence="2">Uncharacterized protein</fullName>
    </submittedName>
</protein>
<evidence type="ECO:0000313" key="2">
    <source>
        <dbReference type="EMBL" id="MDP9613271.1"/>
    </source>
</evidence>
<gene>
    <name evidence="2" type="ORF">JOF35_005609</name>
</gene>
<comment type="caution">
    <text evidence="2">The sequence shown here is derived from an EMBL/GenBank/DDBJ whole genome shotgun (WGS) entry which is preliminary data.</text>
</comment>
<proteinExistence type="predicted"/>